<reference evidence="2 3" key="1">
    <citation type="submission" date="2016-07" db="EMBL/GenBank/DDBJ databases">
        <title>Draft genome of Scalindua rubra, obtained from a brine-seawater interface in the Red Sea, sheds light on salt adaptation in anammox bacteria.</title>
        <authorList>
            <person name="Speth D.R."/>
            <person name="Lagkouvardos I."/>
            <person name="Wang Y."/>
            <person name="Qian P.-Y."/>
            <person name="Dutilh B.E."/>
            <person name="Jetten M.S."/>
        </authorList>
    </citation>
    <scope>NUCLEOTIDE SEQUENCE [LARGE SCALE GENOMIC DNA]</scope>
    <source>
        <strain evidence="2">BSI-1</strain>
    </source>
</reference>
<name>A0A1E3XFS0_9BACT</name>
<organism evidence="2 3">
    <name type="scientific">Candidatus Scalindua rubra</name>
    <dbReference type="NCBI Taxonomy" id="1872076"/>
    <lineage>
        <taxon>Bacteria</taxon>
        <taxon>Pseudomonadati</taxon>
        <taxon>Planctomycetota</taxon>
        <taxon>Candidatus Brocadiia</taxon>
        <taxon>Candidatus Brocadiales</taxon>
        <taxon>Candidatus Scalinduaceae</taxon>
        <taxon>Candidatus Scalindua</taxon>
    </lineage>
</organism>
<dbReference type="Proteomes" id="UP000094056">
    <property type="component" value="Unassembled WGS sequence"/>
</dbReference>
<dbReference type="EMBL" id="MAYW01000005">
    <property type="protein sequence ID" value="ODS34482.1"/>
    <property type="molecule type" value="Genomic_DNA"/>
</dbReference>
<keyword evidence="1" id="KW-0812">Transmembrane</keyword>
<proteinExistence type="predicted"/>
<evidence type="ECO:0000313" key="2">
    <source>
        <dbReference type="EMBL" id="ODS34482.1"/>
    </source>
</evidence>
<evidence type="ECO:0000256" key="1">
    <source>
        <dbReference type="SAM" id="Phobius"/>
    </source>
</evidence>
<evidence type="ECO:0000313" key="3">
    <source>
        <dbReference type="Proteomes" id="UP000094056"/>
    </source>
</evidence>
<keyword evidence="1" id="KW-1133">Transmembrane helix</keyword>
<dbReference type="AlphaFoldDB" id="A0A1E3XFS0"/>
<accession>A0A1E3XFS0</accession>
<sequence length="100" mass="11426">MNELTIALITIFGTVASVSGVVAYVFNGTRRLIREMHITTHEMQRVAEQKHQEVMATLKQQHQDVVELSKQQHQDVVELLKKGFGDLSRDVREVKEAVKK</sequence>
<keyword evidence="1" id="KW-0472">Membrane</keyword>
<feature type="transmembrane region" description="Helical" evidence="1">
    <location>
        <begin position="6"/>
        <end position="26"/>
    </location>
</feature>
<gene>
    <name evidence="2" type="ORF">SCARUB_00358</name>
</gene>
<protein>
    <submittedName>
        <fullName evidence="2">Uncharacterized protein</fullName>
    </submittedName>
</protein>
<comment type="caution">
    <text evidence="2">The sequence shown here is derived from an EMBL/GenBank/DDBJ whole genome shotgun (WGS) entry which is preliminary data.</text>
</comment>